<keyword evidence="1" id="KW-0812">Transmembrane</keyword>
<accession>A0A2N9LJG9</accession>
<dbReference type="Proteomes" id="UP000239735">
    <property type="component" value="Unassembled WGS sequence"/>
</dbReference>
<evidence type="ECO:0000256" key="1">
    <source>
        <dbReference type="SAM" id="Phobius"/>
    </source>
</evidence>
<name>A0A2N9LJG9_9BACT</name>
<sequence>MLLTLLEISVIVTAAICFLWWQIRVRRRRTVAWNTLVANLRPNRGDIELANHLNWNKDLFAMPKEKWQSTNVAEGLWTMYENAGVMLDIANYAAFNSTLTDPEAIAALRQDAFQLRVRVVVALSKCACDQMNESTYAIVSRATAYYADMVKRTAELTQANGRPLAPGFAASMSM</sequence>
<proteinExistence type="predicted"/>
<protein>
    <submittedName>
        <fullName evidence="2">Uncharacterized protein</fullName>
    </submittedName>
</protein>
<reference evidence="3" key="1">
    <citation type="submission" date="2018-02" db="EMBL/GenBank/DDBJ databases">
        <authorList>
            <person name="Hausmann B."/>
        </authorList>
    </citation>
    <scope>NUCLEOTIDE SEQUENCE [LARGE SCALE GENOMIC DNA]</scope>
    <source>
        <strain evidence="3">Peat soil MAG SbA5</strain>
    </source>
</reference>
<organism evidence="2 3">
    <name type="scientific">Candidatus Sulfuritelmatomonas gaucii</name>
    <dbReference type="NCBI Taxonomy" id="2043161"/>
    <lineage>
        <taxon>Bacteria</taxon>
        <taxon>Pseudomonadati</taxon>
        <taxon>Acidobacteriota</taxon>
        <taxon>Terriglobia</taxon>
        <taxon>Terriglobales</taxon>
        <taxon>Acidobacteriaceae</taxon>
        <taxon>Candidatus Sulfuritelmatomonas</taxon>
    </lineage>
</organism>
<evidence type="ECO:0000313" key="3">
    <source>
        <dbReference type="Proteomes" id="UP000239735"/>
    </source>
</evidence>
<dbReference type="AlphaFoldDB" id="A0A2N9LJG9"/>
<feature type="transmembrane region" description="Helical" evidence="1">
    <location>
        <begin position="6"/>
        <end position="23"/>
    </location>
</feature>
<evidence type="ECO:0000313" key="2">
    <source>
        <dbReference type="EMBL" id="SPE23390.1"/>
    </source>
</evidence>
<dbReference type="EMBL" id="OKRB01000096">
    <property type="protein sequence ID" value="SPE23390.1"/>
    <property type="molecule type" value="Genomic_DNA"/>
</dbReference>
<keyword evidence="1" id="KW-1133">Transmembrane helix</keyword>
<gene>
    <name evidence="2" type="ORF">SBA5_390005</name>
</gene>
<keyword evidence="1" id="KW-0472">Membrane</keyword>